<dbReference type="RefSeq" id="WP_203353543.1">
    <property type="nucleotide sequence ID" value="NZ_CP069127.1"/>
</dbReference>
<sequence>MTLRKWHVAITSLFILLGVFIFAHRPHMFYPNLPFSSVPKETVVSLLKEKPSDTIIQLAFEDGYVWYGANADHGLEIEKLKSDMDANGWKFMKQDGSGYFFTKGSEKIVITSSMWSSEVVLFKAPVIVHPLKRSDSH</sequence>
<accession>A0ABX7FLF2</accession>
<keyword evidence="1" id="KW-1133">Transmembrane helix</keyword>
<keyword evidence="1" id="KW-0812">Transmembrane</keyword>
<name>A0ABX7FLF2_BRECH</name>
<evidence type="ECO:0000313" key="3">
    <source>
        <dbReference type="Proteomes" id="UP000596248"/>
    </source>
</evidence>
<dbReference type="Proteomes" id="UP000596248">
    <property type="component" value="Chromosome"/>
</dbReference>
<keyword evidence="1" id="KW-0472">Membrane</keyword>
<organism evidence="2 3">
    <name type="scientific">Brevibacillus choshinensis</name>
    <dbReference type="NCBI Taxonomy" id="54911"/>
    <lineage>
        <taxon>Bacteria</taxon>
        <taxon>Bacillati</taxon>
        <taxon>Bacillota</taxon>
        <taxon>Bacilli</taxon>
        <taxon>Bacillales</taxon>
        <taxon>Paenibacillaceae</taxon>
        <taxon>Brevibacillus</taxon>
    </lineage>
</organism>
<evidence type="ECO:0000313" key="2">
    <source>
        <dbReference type="EMBL" id="QRG66477.1"/>
    </source>
</evidence>
<reference evidence="2 3" key="1">
    <citation type="submission" date="2021-01" db="EMBL/GenBank/DDBJ databases">
        <title>Identification of strong promoters based on the transcriptome of Brevibacillus choshinensis.</title>
        <authorList>
            <person name="Yao D."/>
            <person name="Zhang K."/>
            <person name="Wu J."/>
        </authorList>
    </citation>
    <scope>NUCLEOTIDE SEQUENCE [LARGE SCALE GENOMIC DNA]</scope>
    <source>
        <strain evidence="2 3">HPD31-SP3</strain>
    </source>
</reference>
<evidence type="ECO:0000256" key="1">
    <source>
        <dbReference type="SAM" id="Phobius"/>
    </source>
</evidence>
<protein>
    <submittedName>
        <fullName evidence="2">Uncharacterized protein</fullName>
    </submittedName>
</protein>
<proteinExistence type="predicted"/>
<keyword evidence="3" id="KW-1185">Reference proteome</keyword>
<feature type="transmembrane region" description="Helical" evidence="1">
    <location>
        <begin position="6"/>
        <end position="23"/>
    </location>
</feature>
<dbReference type="EMBL" id="CP069127">
    <property type="protein sequence ID" value="QRG66477.1"/>
    <property type="molecule type" value="Genomic_DNA"/>
</dbReference>
<gene>
    <name evidence="2" type="ORF">JNE38_23590</name>
</gene>